<protein>
    <submittedName>
        <fullName evidence="1">Uncharacterized protein</fullName>
    </submittedName>
</protein>
<evidence type="ECO:0000313" key="2">
    <source>
        <dbReference type="Proteomes" id="UP000799424"/>
    </source>
</evidence>
<name>A0A6A6ZEZ9_9PLEO</name>
<accession>A0A6A6ZEZ9</accession>
<organism evidence="1 2">
    <name type="scientific">Ophiobolus disseminans</name>
    <dbReference type="NCBI Taxonomy" id="1469910"/>
    <lineage>
        <taxon>Eukaryota</taxon>
        <taxon>Fungi</taxon>
        <taxon>Dikarya</taxon>
        <taxon>Ascomycota</taxon>
        <taxon>Pezizomycotina</taxon>
        <taxon>Dothideomycetes</taxon>
        <taxon>Pleosporomycetidae</taxon>
        <taxon>Pleosporales</taxon>
        <taxon>Pleosporineae</taxon>
        <taxon>Phaeosphaeriaceae</taxon>
        <taxon>Ophiobolus</taxon>
    </lineage>
</organism>
<dbReference type="Proteomes" id="UP000799424">
    <property type="component" value="Unassembled WGS sequence"/>
</dbReference>
<dbReference type="AlphaFoldDB" id="A0A6A6ZEZ9"/>
<keyword evidence="2" id="KW-1185">Reference proteome</keyword>
<reference evidence="1" key="1">
    <citation type="journal article" date="2020" name="Stud. Mycol.">
        <title>101 Dothideomycetes genomes: a test case for predicting lifestyles and emergence of pathogens.</title>
        <authorList>
            <person name="Haridas S."/>
            <person name="Albert R."/>
            <person name="Binder M."/>
            <person name="Bloem J."/>
            <person name="Labutti K."/>
            <person name="Salamov A."/>
            <person name="Andreopoulos B."/>
            <person name="Baker S."/>
            <person name="Barry K."/>
            <person name="Bills G."/>
            <person name="Bluhm B."/>
            <person name="Cannon C."/>
            <person name="Castanera R."/>
            <person name="Culley D."/>
            <person name="Daum C."/>
            <person name="Ezra D."/>
            <person name="Gonzalez J."/>
            <person name="Henrissat B."/>
            <person name="Kuo A."/>
            <person name="Liang C."/>
            <person name="Lipzen A."/>
            <person name="Lutzoni F."/>
            <person name="Magnuson J."/>
            <person name="Mondo S."/>
            <person name="Nolan M."/>
            <person name="Ohm R."/>
            <person name="Pangilinan J."/>
            <person name="Park H.-J."/>
            <person name="Ramirez L."/>
            <person name="Alfaro M."/>
            <person name="Sun H."/>
            <person name="Tritt A."/>
            <person name="Yoshinaga Y."/>
            <person name="Zwiers L.-H."/>
            <person name="Turgeon B."/>
            <person name="Goodwin S."/>
            <person name="Spatafora J."/>
            <person name="Crous P."/>
            <person name="Grigoriev I."/>
        </authorList>
    </citation>
    <scope>NUCLEOTIDE SEQUENCE</scope>
    <source>
        <strain evidence="1">CBS 113818</strain>
    </source>
</reference>
<gene>
    <name evidence="1" type="ORF">CC86DRAFT_144289</name>
</gene>
<dbReference type="EMBL" id="MU006245">
    <property type="protein sequence ID" value="KAF2819289.1"/>
    <property type="molecule type" value="Genomic_DNA"/>
</dbReference>
<sequence>MPCTHTKQATYSGPIWFLAYDMRQMKKCHAPVMHAMQACLLVLRQTVVGSLAKTSGGRLPDLSRTAREIASYGTVVCLPSISDTFLRMPSLRAVAQWTAFPSLCLQCIRYSLGVRHVDELSKIRQDLHSSFVRRMWVLSSETTREAHTLRIFLGLLNSTKVVTICGRGFRMNEARGVKLKK</sequence>
<proteinExistence type="predicted"/>
<evidence type="ECO:0000313" key="1">
    <source>
        <dbReference type="EMBL" id="KAF2819289.1"/>
    </source>
</evidence>